<dbReference type="OrthoDB" id="422086at2759"/>
<comment type="catalytic activity">
    <reaction evidence="10">
        <text>[protein]-C-terminal S-[(2E,6E)-farnesyl]-L-cysteine + S-adenosyl-L-methionine = [protein]-C-terminal S-[(2E,6E)-farnesyl]-L-cysteine methyl ester + S-adenosyl-L-homocysteine</text>
        <dbReference type="Rhea" id="RHEA:21672"/>
        <dbReference type="Rhea" id="RHEA-COMP:12125"/>
        <dbReference type="Rhea" id="RHEA-COMP:12126"/>
        <dbReference type="ChEBI" id="CHEBI:57856"/>
        <dbReference type="ChEBI" id="CHEBI:59789"/>
        <dbReference type="ChEBI" id="CHEBI:90510"/>
        <dbReference type="ChEBI" id="CHEBI:90511"/>
        <dbReference type="EC" id="2.1.1.100"/>
    </reaction>
</comment>
<comment type="similarity">
    <text evidence="2 10">Belongs to the class VI-like SAM-binding methyltransferase superfamily. Isoprenylcysteine carboxyl methyltransferase family.</text>
</comment>
<dbReference type="Gene3D" id="1.20.120.1630">
    <property type="match status" value="1"/>
</dbReference>
<evidence type="ECO:0000256" key="5">
    <source>
        <dbReference type="ARBA" id="ARBA00022679"/>
    </source>
</evidence>
<keyword evidence="4 10" id="KW-0489">Methyltransferase</keyword>
<comment type="caution">
    <text evidence="10">Lacks conserved residue(s) required for the propagation of feature annotation.</text>
</comment>
<evidence type="ECO:0000313" key="13">
    <source>
        <dbReference type="Proteomes" id="UP000247498"/>
    </source>
</evidence>
<dbReference type="InterPro" id="IPR025770">
    <property type="entry name" value="PPMT_MeTrfase"/>
</dbReference>
<evidence type="ECO:0000256" key="1">
    <source>
        <dbReference type="ARBA" id="ARBA00004141"/>
    </source>
</evidence>
<comment type="subcellular location">
    <subcellularLocation>
        <location evidence="10">Endoplasmic reticulum membrane</location>
        <topology evidence="10">Multi-pass membrane protein</topology>
    </subcellularLocation>
    <subcellularLocation>
        <location evidence="1">Membrane</location>
        <topology evidence="1">Multi-pass membrane protein</topology>
    </subcellularLocation>
</comment>
<dbReference type="EC" id="2.1.1.100" evidence="3 10"/>
<sequence>MWWQLPAFAAALAFFHTSEFLIAAATDRENLSSRSLLISRPYVIAMASGLGEFAAEASLAPDLKRRLAERLSLLGLALLVAGEALRKAAMLTARRAFTHDIQYERRPGHELVTRGVYRYIRHPGYLGWFVWAVAGQLLLANPVCAVAFAYVSWRFFRERIAFEESTLRRMFGAAYDAYATATPTFASPQITLKDALHCLYVYE</sequence>
<dbReference type="EMBL" id="BDRX01000128">
    <property type="protein sequence ID" value="GBF98550.1"/>
    <property type="molecule type" value="Genomic_DNA"/>
</dbReference>
<dbReference type="GO" id="GO:0032259">
    <property type="term" value="P:methylation"/>
    <property type="evidence" value="ECO:0007669"/>
    <property type="project" value="UniProtKB-KW"/>
</dbReference>
<protein>
    <recommendedName>
        <fullName evidence="3 10">Protein-S-isoprenylcysteine O-methyltransferase</fullName>
        <ecNumber evidence="3 10">2.1.1.100</ecNumber>
    </recommendedName>
</protein>
<evidence type="ECO:0000256" key="4">
    <source>
        <dbReference type="ARBA" id="ARBA00022603"/>
    </source>
</evidence>
<evidence type="ECO:0000256" key="11">
    <source>
        <dbReference type="SAM" id="SignalP"/>
    </source>
</evidence>
<feature type="chain" id="PRO_5015967125" description="Protein-S-isoprenylcysteine O-methyltransferase" evidence="11">
    <location>
        <begin position="21"/>
        <end position="203"/>
    </location>
</feature>
<dbReference type="GO" id="GO:0004671">
    <property type="term" value="F:protein C-terminal S-isoprenylcysteine carboxyl O-methyltransferase activity"/>
    <property type="evidence" value="ECO:0007669"/>
    <property type="project" value="UniProtKB-EC"/>
</dbReference>
<dbReference type="AlphaFoldDB" id="A0A2V0PKZ2"/>
<evidence type="ECO:0000256" key="10">
    <source>
        <dbReference type="RuleBase" id="RU362022"/>
    </source>
</evidence>
<dbReference type="FunCoup" id="A0A2V0PKZ2">
    <property type="interactions" value="1361"/>
</dbReference>
<comment type="cofactor">
    <cofactor evidence="10">
        <name>Zn(2+)</name>
        <dbReference type="ChEBI" id="CHEBI:29105"/>
    </cofactor>
    <text evidence="10">Divalent metal cations. Probably Zn(2+).</text>
</comment>
<keyword evidence="7 10" id="KW-0812">Transmembrane</keyword>
<keyword evidence="5" id="KW-0808">Transferase</keyword>
<dbReference type="PANTHER" id="PTHR12714:SF9">
    <property type="entry name" value="PROTEIN-S-ISOPRENYLCYSTEINE O-METHYLTRANSFERASE"/>
    <property type="match status" value="1"/>
</dbReference>
<feature type="transmembrane region" description="Helical" evidence="10">
    <location>
        <begin position="128"/>
        <end position="151"/>
    </location>
</feature>
<accession>A0A2V0PKZ2</accession>
<dbReference type="InterPro" id="IPR007269">
    <property type="entry name" value="ICMT_MeTrfase"/>
</dbReference>
<keyword evidence="6 10" id="KW-0949">S-adenosyl-L-methionine</keyword>
<keyword evidence="8 10" id="KW-1133">Transmembrane helix</keyword>
<proteinExistence type="inferred from homology"/>
<dbReference type="PROSITE" id="PS51564">
    <property type="entry name" value="SAM_ICMT"/>
    <property type="match status" value="1"/>
</dbReference>
<keyword evidence="9 10" id="KW-0472">Membrane</keyword>
<gene>
    <name evidence="12" type="ORF">Rsub_11880</name>
</gene>
<feature type="signal peptide" evidence="11">
    <location>
        <begin position="1"/>
        <end position="20"/>
    </location>
</feature>
<comment type="caution">
    <text evidence="12">The sequence shown here is derived from an EMBL/GenBank/DDBJ whole genome shotgun (WGS) entry which is preliminary data.</text>
</comment>
<dbReference type="STRING" id="307507.A0A2V0PKZ2"/>
<reference evidence="12 13" key="1">
    <citation type="journal article" date="2018" name="Sci. Rep.">
        <title>Raphidocelis subcapitata (=Pseudokirchneriella subcapitata) provides an insight into genome evolution and environmental adaptations in the Sphaeropleales.</title>
        <authorList>
            <person name="Suzuki S."/>
            <person name="Yamaguchi H."/>
            <person name="Nakajima N."/>
            <person name="Kawachi M."/>
        </authorList>
    </citation>
    <scope>NUCLEOTIDE SEQUENCE [LARGE SCALE GENOMIC DNA]</scope>
    <source>
        <strain evidence="12 13">NIES-35</strain>
    </source>
</reference>
<evidence type="ECO:0000256" key="6">
    <source>
        <dbReference type="ARBA" id="ARBA00022691"/>
    </source>
</evidence>
<dbReference type="PANTHER" id="PTHR12714">
    <property type="entry name" value="PROTEIN-S ISOPRENYLCYSTEINE O-METHYLTRANSFERASE"/>
    <property type="match status" value="1"/>
</dbReference>
<evidence type="ECO:0000256" key="9">
    <source>
        <dbReference type="ARBA" id="ARBA00023136"/>
    </source>
</evidence>
<dbReference type="Proteomes" id="UP000247498">
    <property type="component" value="Unassembled WGS sequence"/>
</dbReference>
<dbReference type="Pfam" id="PF04140">
    <property type="entry name" value="ICMT"/>
    <property type="match status" value="1"/>
</dbReference>
<evidence type="ECO:0000256" key="7">
    <source>
        <dbReference type="ARBA" id="ARBA00022692"/>
    </source>
</evidence>
<evidence type="ECO:0000256" key="2">
    <source>
        <dbReference type="ARBA" id="ARBA00009140"/>
    </source>
</evidence>
<evidence type="ECO:0000256" key="8">
    <source>
        <dbReference type="ARBA" id="ARBA00022989"/>
    </source>
</evidence>
<evidence type="ECO:0000256" key="3">
    <source>
        <dbReference type="ARBA" id="ARBA00012151"/>
    </source>
</evidence>
<name>A0A2V0PKZ2_9CHLO</name>
<keyword evidence="10" id="KW-0256">Endoplasmic reticulum</keyword>
<keyword evidence="13" id="KW-1185">Reference proteome</keyword>
<evidence type="ECO:0000313" key="12">
    <source>
        <dbReference type="EMBL" id="GBF98550.1"/>
    </source>
</evidence>
<dbReference type="InParanoid" id="A0A2V0PKZ2"/>
<keyword evidence="11" id="KW-0732">Signal</keyword>
<dbReference type="GO" id="GO:0005789">
    <property type="term" value="C:endoplasmic reticulum membrane"/>
    <property type="evidence" value="ECO:0007669"/>
    <property type="project" value="UniProtKB-SubCell"/>
</dbReference>
<organism evidence="12 13">
    <name type="scientific">Raphidocelis subcapitata</name>
    <dbReference type="NCBI Taxonomy" id="307507"/>
    <lineage>
        <taxon>Eukaryota</taxon>
        <taxon>Viridiplantae</taxon>
        <taxon>Chlorophyta</taxon>
        <taxon>core chlorophytes</taxon>
        <taxon>Chlorophyceae</taxon>
        <taxon>CS clade</taxon>
        <taxon>Sphaeropleales</taxon>
        <taxon>Selenastraceae</taxon>
        <taxon>Raphidocelis</taxon>
    </lineage>
</organism>